<dbReference type="Proteomes" id="UP001596523">
    <property type="component" value="Unassembled WGS sequence"/>
</dbReference>
<evidence type="ECO:0008006" key="4">
    <source>
        <dbReference type="Google" id="ProtNLM"/>
    </source>
</evidence>
<gene>
    <name evidence="2" type="ORF">ACFQVC_26575</name>
</gene>
<protein>
    <recommendedName>
        <fullName evidence="4">DUF3592 domain-containing protein</fullName>
    </recommendedName>
</protein>
<organism evidence="2 3">
    <name type="scientific">Streptomyces monticola</name>
    <dbReference type="NCBI Taxonomy" id="2666263"/>
    <lineage>
        <taxon>Bacteria</taxon>
        <taxon>Bacillati</taxon>
        <taxon>Actinomycetota</taxon>
        <taxon>Actinomycetes</taxon>
        <taxon>Kitasatosporales</taxon>
        <taxon>Streptomycetaceae</taxon>
        <taxon>Streptomyces</taxon>
    </lineage>
</organism>
<evidence type="ECO:0000313" key="3">
    <source>
        <dbReference type="Proteomes" id="UP001596523"/>
    </source>
</evidence>
<keyword evidence="3" id="KW-1185">Reference proteome</keyword>
<proteinExistence type="predicted"/>
<feature type="transmembrane region" description="Helical" evidence="1">
    <location>
        <begin position="125"/>
        <end position="145"/>
    </location>
</feature>
<accession>A0ABW2JQA4</accession>
<keyword evidence="1" id="KW-0812">Transmembrane</keyword>
<evidence type="ECO:0000256" key="1">
    <source>
        <dbReference type="SAM" id="Phobius"/>
    </source>
</evidence>
<keyword evidence="1" id="KW-1133">Transmembrane helix</keyword>
<evidence type="ECO:0000313" key="2">
    <source>
        <dbReference type="EMBL" id="MFC7307776.1"/>
    </source>
</evidence>
<keyword evidence="1" id="KW-0472">Membrane</keyword>
<comment type="caution">
    <text evidence="2">The sequence shown here is derived from an EMBL/GenBank/DDBJ whole genome shotgun (WGS) entry which is preliminary data.</text>
</comment>
<dbReference type="EMBL" id="JBHTCF010000012">
    <property type="protein sequence ID" value="MFC7307776.1"/>
    <property type="molecule type" value="Genomic_DNA"/>
</dbReference>
<dbReference type="RefSeq" id="WP_381835134.1">
    <property type="nucleotide sequence ID" value="NZ_JBHTCF010000012.1"/>
</dbReference>
<name>A0ABW2JQA4_9ACTN</name>
<feature type="transmembrane region" description="Helical" evidence="1">
    <location>
        <begin position="45"/>
        <end position="68"/>
    </location>
</feature>
<sequence length="150" mass="15498">MAPLLVLFLPAGLISSLGLLGYGLGTLGRTGLRRADRRRRLRSGAALLGATAAAVYTWGLLHVAGAVLEAEDGGAGSSPLLPCRTPGQWERALTVVDYTVDYLPLRFVCETTDGGAYAAESVPDYVNPAALGLTLAAAVCLTVAATRESP</sequence>
<feature type="transmembrane region" description="Helical" evidence="1">
    <location>
        <begin position="6"/>
        <end position="24"/>
    </location>
</feature>
<reference evidence="3" key="1">
    <citation type="journal article" date="2019" name="Int. J. Syst. Evol. Microbiol.">
        <title>The Global Catalogue of Microorganisms (GCM) 10K type strain sequencing project: providing services to taxonomists for standard genome sequencing and annotation.</title>
        <authorList>
            <consortium name="The Broad Institute Genomics Platform"/>
            <consortium name="The Broad Institute Genome Sequencing Center for Infectious Disease"/>
            <person name="Wu L."/>
            <person name="Ma J."/>
        </authorList>
    </citation>
    <scope>NUCLEOTIDE SEQUENCE [LARGE SCALE GENOMIC DNA]</scope>
    <source>
        <strain evidence="3">SYNS20</strain>
    </source>
</reference>